<sequence>MEEKLHTAPGYCCKTVKYTRNEQRLPWLTDVQYVTVQDQVAKVAPVSDPMVTIGRAFTRHMWDCGLLDDYFPVNFVDLPIAFNCVLNLLFESSHHYYDVCVSFKFVERYPDKKHHIGVTEKEITEFLLQRLVEGNSHHLSVEAKLRYLYKLQQVTCSMNGLDLVVG</sequence>
<dbReference type="VEuPathDB" id="FungiDB:CJJ09_002624"/>
<dbReference type="Proteomes" id="UP000037122">
    <property type="component" value="Unassembled WGS sequence"/>
</dbReference>
<dbReference type="VEuPathDB" id="FungiDB:B9J08_000663"/>
<reference evidence="2" key="1">
    <citation type="journal article" date="2015" name="BMC Genomics">
        <title>Draft genome of a commonly misdiagnosed multidrug resistant pathogen Candida auris.</title>
        <authorList>
            <person name="Chatterjee S."/>
            <person name="Alampalli S.V."/>
            <person name="Nageshan R.K."/>
            <person name="Chettiar S.T."/>
            <person name="Joshi S."/>
            <person name="Tatu U.S."/>
        </authorList>
    </citation>
    <scope>NUCLEOTIDE SEQUENCE [LARGE SCALE GENOMIC DNA]</scope>
    <source>
        <strain evidence="2">6684</strain>
    </source>
</reference>
<dbReference type="AlphaFoldDB" id="A0A0L0P4W4"/>
<organism evidence="1 2">
    <name type="scientific">Candidozyma auris</name>
    <name type="common">Yeast</name>
    <name type="synonym">Candida auris</name>
    <dbReference type="NCBI Taxonomy" id="498019"/>
    <lineage>
        <taxon>Eukaryota</taxon>
        <taxon>Fungi</taxon>
        <taxon>Dikarya</taxon>
        <taxon>Ascomycota</taxon>
        <taxon>Saccharomycotina</taxon>
        <taxon>Pichiomycetes</taxon>
        <taxon>Metschnikowiaceae</taxon>
        <taxon>Candidozyma</taxon>
    </lineage>
</organism>
<evidence type="ECO:0000313" key="1">
    <source>
        <dbReference type="EMBL" id="KNE01412.1"/>
    </source>
</evidence>
<dbReference type="EMBL" id="LGST01000011">
    <property type="protein sequence ID" value="KNE01412.1"/>
    <property type="molecule type" value="Genomic_DNA"/>
</dbReference>
<name>A0A0L0P4W4_CANAR</name>
<gene>
    <name evidence="1" type="ORF">QG37_01483</name>
</gene>
<accession>A0A0L0P4W4</accession>
<dbReference type="VEuPathDB" id="FungiDB:CJI97_000664"/>
<dbReference type="VEuPathDB" id="FungiDB:CJI96_0003434"/>
<dbReference type="VEuPathDB" id="FungiDB:QG37_01483"/>
<evidence type="ECO:0000313" key="2">
    <source>
        <dbReference type="Proteomes" id="UP000037122"/>
    </source>
</evidence>
<protein>
    <submittedName>
        <fullName evidence="1">Uncharacterized protein</fullName>
    </submittedName>
</protein>
<dbReference type="VEuPathDB" id="FungiDB:CJJ07_005130"/>
<comment type="caution">
    <text evidence="1">The sequence shown here is derived from an EMBL/GenBank/DDBJ whole genome shotgun (WGS) entry which is preliminary data.</text>
</comment>
<proteinExistence type="predicted"/>